<protein>
    <submittedName>
        <fullName evidence="1">Uncharacterized protein</fullName>
    </submittedName>
</protein>
<dbReference type="OrthoDB" id="662862at2"/>
<evidence type="ECO:0000313" key="2">
    <source>
        <dbReference type="Proteomes" id="UP000182826"/>
    </source>
</evidence>
<dbReference type="Proteomes" id="UP000182826">
    <property type="component" value="Unassembled WGS sequence"/>
</dbReference>
<evidence type="ECO:0000313" key="1">
    <source>
        <dbReference type="EMBL" id="OIV41194.1"/>
    </source>
</evidence>
<comment type="caution">
    <text evidence="1">The sequence shown here is derived from an EMBL/GenBank/DDBJ whole genome shotgun (WGS) entry which is preliminary data.</text>
</comment>
<dbReference type="AlphaFoldDB" id="A0A1J7CNF9"/>
<dbReference type="RefSeq" id="WP_071636759.1">
    <property type="nucleotide sequence ID" value="NZ_MLFK01000007.1"/>
</dbReference>
<name>A0A1J7CNF9_FLAJO</name>
<proteinExistence type="predicted"/>
<reference evidence="1 2" key="1">
    <citation type="submission" date="2016-10" db="EMBL/GenBank/DDBJ databases">
        <title>Draft Genome Sequence of Rhizobacteria Flavobacterium johnsoniae CI04.</title>
        <authorList>
            <person name="Bravo J.I."/>
            <person name="Lozano G.L."/>
            <person name="Handelsman J."/>
        </authorList>
    </citation>
    <scope>NUCLEOTIDE SEQUENCE [LARGE SCALE GENOMIC DNA]</scope>
    <source>
        <strain evidence="1 2">CI04</strain>
    </source>
</reference>
<gene>
    <name evidence="1" type="ORF">BKM63_11605</name>
</gene>
<organism evidence="1 2">
    <name type="scientific">Flavobacterium johnsoniae</name>
    <name type="common">Cytophaga johnsonae</name>
    <dbReference type="NCBI Taxonomy" id="986"/>
    <lineage>
        <taxon>Bacteria</taxon>
        <taxon>Pseudomonadati</taxon>
        <taxon>Bacteroidota</taxon>
        <taxon>Flavobacteriia</taxon>
        <taxon>Flavobacteriales</taxon>
        <taxon>Flavobacteriaceae</taxon>
        <taxon>Flavobacterium</taxon>
    </lineage>
</organism>
<sequence length="261" mass="30116">MADITQKLDSEKNYLPKNERHLERNLFPGKSLHFIGGASESGRIKKDSSGGWVSKKSHYKMQPVREKRGFDNLFMGKMNARRISDGIFDSNIMVLGHIAATIDNMPKLPAYMRHSIYPTENYIPYDLAESMISRDENPELLLEEAIEKSKYIYGLEDDWDENNSPGYTYENWEKAVMFLLSFSKWIRVNLLKNMQVPKIYQGPNGSIDILWEDTEVKIFFNIDGDSNKGTFYSYYGDAQKSGGEFELNDFDFNTLPLPVNI</sequence>
<accession>A0A1J7CNF9</accession>
<keyword evidence="2" id="KW-1185">Reference proteome</keyword>
<dbReference type="EMBL" id="MLFK01000007">
    <property type="protein sequence ID" value="OIV41194.1"/>
    <property type="molecule type" value="Genomic_DNA"/>
</dbReference>